<feature type="domain" description="PI3K/PI4K catalytic" evidence="22">
    <location>
        <begin position="2574"/>
        <end position="2886"/>
    </location>
</feature>
<keyword evidence="15 20" id="KW-0779">Telomere</keyword>
<evidence type="ECO:0000256" key="15">
    <source>
        <dbReference type="ARBA" id="ARBA00022895"/>
    </source>
</evidence>
<feature type="region of interest" description="Disordered" evidence="21">
    <location>
        <begin position="2326"/>
        <end position="2345"/>
    </location>
</feature>
<reference evidence="25 26" key="1">
    <citation type="journal article" date="2016" name="Nat. Commun.">
        <title>Ectomycorrhizal ecology is imprinted in the genome of the dominant symbiotic fungus Cenococcum geophilum.</title>
        <authorList>
            <consortium name="DOE Joint Genome Institute"/>
            <person name="Peter M."/>
            <person name="Kohler A."/>
            <person name="Ohm R.A."/>
            <person name="Kuo A."/>
            <person name="Krutzmann J."/>
            <person name="Morin E."/>
            <person name="Arend M."/>
            <person name="Barry K.W."/>
            <person name="Binder M."/>
            <person name="Choi C."/>
            <person name="Clum A."/>
            <person name="Copeland A."/>
            <person name="Grisel N."/>
            <person name="Haridas S."/>
            <person name="Kipfer T."/>
            <person name="LaButti K."/>
            <person name="Lindquist E."/>
            <person name="Lipzen A."/>
            <person name="Maire R."/>
            <person name="Meier B."/>
            <person name="Mihaltcheva S."/>
            <person name="Molinier V."/>
            <person name="Murat C."/>
            <person name="Poggeler S."/>
            <person name="Quandt C.A."/>
            <person name="Sperisen C."/>
            <person name="Tritt A."/>
            <person name="Tisserant E."/>
            <person name="Crous P.W."/>
            <person name="Henrissat B."/>
            <person name="Nehls U."/>
            <person name="Egli S."/>
            <person name="Spatafora J.W."/>
            <person name="Grigoriev I.V."/>
            <person name="Martin F.M."/>
        </authorList>
    </citation>
    <scope>NUCLEOTIDE SEQUENCE [LARGE SCALE GENOMIC DNA]</scope>
    <source>
        <strain evidence="25 26">CBS 207.34</strain>
    </source>
</reference>
<evidence type="ECO:0000256" key="19">
    <source>
        <dbReference type="ARBA" id="ARBA00048679"/>
    </source>
</evidence>
<dbReference type="PANTHER" id="PTHR37079:SF4">
    <property type="entry name" value="SERINE_THREONINE-PROTEIN KINASE ATM"/>
    <property type="match status" value="1"/>
</dbReference>
<keyword evidence="16 20" id="KW-0539">Nucleus</keyword>
<dbReference type="GO" id="GO:0000781">
    <property type="term" value="C:chromosome, telomeric region"/>
    <property type="evidence" value="ECO:0007669"/>
    <property type="project" value="UniProtKB-SubCell"/>
</dbReference>
<evidence type="ECO:0000256" key="1">
    <source>
        <dbReference type="ARBA" id="ARBA00004123"/>
    </source>
</evidence>
<evidence type="ECO:0000256" key="17">
    <source>
        <dbReference type="ARBA" id="ARBA00025079"/>
    </source>
</evidence>
<evidence type="ECO:0000256" key="6">
    <source>
        <dbReference type="ARBA" id="ARBA00014619"/>
    </source>
</evidence>
<evidence type="ECO:0000256" key="2">
    <source>
        <dbReference type="ARBA" id="ARBA00004574"/>
    </source>
</evidence>
<evidence type="ECO:0000256" key="5">
    <source>
        <dbReference type="ARBA" id="ARBA00012513"/>
    </source>
</evidence>
<dbReference type="Gene3D" id="1.10.1070.11">
    <property type="entry name" value="Phosphatidylinositol 3-/4-kinase, catalytic domain"/>
    <property type="match status" value="1"/>
</dbReference>
<protein>
    <recommendedName>
        <fullName evidence="6 20">Serine/threonine-protein kinase Tel1</fullName>
        <ecNumber evidence="5 20">2.7.11.1</ecNumber>
    </recommendedName>
</protein>
<evidence type="ECO:0000313" key="26">
    <source>
        <dbReference type="Proteomes" id="UP000250140"/>
    </source>
</evidence>
<evidence type="ECO:0000256" key="16">
    <source>
        <dbReference type="ARBA" id="ARBA00023242"/>
    </source>
</evidence>
<keyword evidence="9 20" id="KW-0808">Transferase</keyword>
<dbReference type="InterPro" id="IPR036940">
    <property type="entry name" value="PI3/4_kinase_cat_sf"/>
</dbReference>
<dbReference type="PROSITE" id="PS51190">
    <property type="entry name" value="FATC"/>
    <property type="match status" value="1"/>
</dbReference>
<dbReference type="PROSITE" id="PS50290">
    <property type="entry name" value="PI3_4_KINASE_3"/>
    <property type="match status" value="1"/>
</dbReference>
<dbReference type="Pfam" id="PF11640">
    <property type="entry name" value="TAN"/>
    <property type="match status" value="1"/>
</dbReference>
<keyword evidence="11 20" id="KW-0227">DNA damage</keyword>
<dbReference type="SMART" id="SM00146">
    <property type="entry name" value="PI3Kc"/>
    <property type="match status" value="1"/>
</dbReference>
<dbReference type="GO" id="GO:0035556">
    <property type="term" value="P:intracellular signal transduction"/>
    <property type="evidence" value="ECO:0007669"/>
    <property type="project" value="UniProtKB-ARBA"/>
</dbReference>
<dbReference type="GO" id="GO:0005524">
    <property type="term" value="F:ATP binding"/>
    <property type="evidence" value="ECO:0007669"/>
    <property type="project" value="UniProtKB-KW"/>
</dbReference>
<feature type="compositionally biased region" description="Basic and acidic residues" evidence="21">
    <location>
        <begin position="197"/>
        <end position="213"/>
    </location>
</feature>
<proteinExistence type="inferred from homology"/>
<dbReference type="SMART" id="SM01343">
    <property type="entry name" value="FATC"/>
    <property type="match status" value="1"/>
</dbReference>
<dbReference type="InterPro" id="IPR011009">
    <property type="entry name" value="Kinase-like_dom_sf"/>
</dbReference>
<keyword evidence="12 20" id="KW-0418">Kinase</keyword>
<dbReference type="InterPro" id="IPR003152">
    <property type="entry name" value="FATC_dom"/>
</dbReference>
<name>A0A8E2JYD6_9PEZI</name>
<gene>
    <name evidence="25" type="ORF">AOQ84DRAFT_384819</name>
</gene>
<dbReference type="InterPro" id="IPR038980">
    <property type="entry name" value="ATM_plant"/>
</dbReference>
<evidence type="ECO:0000256" key="9">
    <source>
        <dbReference type="ARBA" id="ARBA00022679"/>
    </source>
</evidence>
<dbReference type="Pfam" id="PF00454">
    <property type="entry name" value="PI3_PI4_kinase"/>
    <property type="match status" value="1"/>
</dbReference>
<evidence type="ECO:0000256" key="14">
    <source>
        <dbReference type="ARBA" id="ARBA00022853"/>
    </source>
</evidence>
<dbReference type="CDD" id="cd05171">
    <property type="entry name" value="PIKKc_ATM"/>
    <property type="match status" value="1"/>
</dbReference>
<dbReference type="InterPro" id="IPR000403">
    <property type="entry name" value="PI3/4_kinase_cat_dom"/>
</dbReference>
<evidence type="ECO:0000259" key="23">
    <source>
        <dbReference type="PROSITE" id="PS51189"/>
    </source>
</evidence>
<dbReference type="SUPFAM" id="SSF48371">
    <property type="entry name" value="ARM repeat"/>
    <property type="match status" value="2"/>
</dbReference>
<evidence type="ECO:0000256" key="20">
    <source>
        <dbReference type="RuleBase" id="RU365027"/>
    </source>
</evidence>
<keyword evidence="13 20" id="KW-0067">ATP-binding</keyword>
<keyword evidence="10 20" id="KW-0547">Nucleotide-binding</keyword>
<keyword evidence="8 20" id="KW-0723">Serine/threonine-protein kinase</keyword>
<dbReference type="EMBL" id="KV748590">
    <property type="protein sequence ID" value="OCL14309.1"/>
    <property type="molecule type" value="Genomic_DNA"/>
</dbReference>
<evidence type="ECO:0000256" key="10">
    <source>
        <dbReference type="ARBA" id="ARBA00022741"/>
    </source>
</evidence>
<feature type="compositionally biased region" description="Basic and acidic residues" evidence="21">
    <location>
        <begin position="2326"/>
        <end position="2342"/>
    </location>
</feature>
<comment type="function">
    <text evidence="17 20">Serine/threonine protein kinase which activates checkpoint signaling upon genotoxic stresses such as ionizing radiation (IR), ultraviolet light (UV), or DNA replication stalling, thereby acting as a DNA damage sensor. Recognizes the substrate consensus sequence [ST]-Q. Phosphorylates histone H2A to form H2AS128ph (gamma-H2A) at sites of DNA damage, involved in the regulation of DNA damage response mechanism. Required for the control of telomere length and genome stability.</text>
</comment>
<dbReference type="PANTHER" id="PTHR37079">
    <property type="entry name" value="SERINE/THREONINE-PROTEIN KINASE ATM"/>
    <property type="match status" value="1"/>
</dbReference>
<evidence type="ECO:0000313" key="25">
    <source>
        <dbReference type="EMBL" id="OCL14309.1"/>
    </source>
</evidence>
<comment type="subunit">
    <text evidence="4">Associates with DNA double-strand breaks.</text>
</comment>
<evidence type="ECO:0000256" key="3">
    <source>
        <dbReference type="ARBA" id="ARBA00010769"/>
    </source>
</evidence>
<comment type="subcellular location">
    <subcellularLocation>
        <location evidence="2 20">Chromosome</location>
        <location evidence="2 20">Telomere</location>
    </subcellularLocation>
    <subcellularLocation>
        <location evidence="1 20">Nucleus</location>
    </subcellularLocation>
</comment>
<evidence type="ECO:0000256" key="12">
    <source>
        <dbReference type="ARBA" id="ARBA00022777"/>
    </source>
</evidence>
<comment type="similarity">
    <text evidence="3 20">Belongs to the PI3/PI4-kinase family. ATM subfamily.</text>
</comment>
<keyword evidence="14 20" id="KW-0156">Chromatin regulator</keyword>
<feature type="compositionally biased region" description="Gly residues" evidence="21">
    <location>
        <begin position="2859"/>
        <end position="2871"/>
    </location>
</feature>
<sequence>MGEMSLQDALTRIASPSAKDRTSGLNDLIRILKHNRNSTKLNNIEDDAYHALCETLFQCATDDRSLHLHAKTSSRSSRAPAAPSRLSLCANALRLTIEAGVRKLKKKTVNAILDHIAQTLRTKGQGLVEPLLLDYLKAMRAVLAYQPHVEQLSKQCWNNAVDFCLEALPFVASDADTGSSLQSNGYSGRATNTSTDRTSRSGTREPSNKDRPLPDTSKYAAEELVFCLHLLASASNAPVLDRSEQILSISVALLQRNSVRTANSAIFAVTNCVLTRTALDSTQFTKQAIQDLLPIIKFLWSDAILRTEMLVTLIHTKEHLSILLRNSNEESTQNDLEFLVESMHAAYSKRLNEQLQDDDLCLQYTSSSNDMCHPLNTSAFSLRAGNVRSESSWMTVSLISHFSSILDARKRMNWHDRGNGDEVPSKRPRIFQHLREYLRQIFDPQLSSKIAALQIVAFMVQEAPLDEEDIQLVLEKLTAWISDESTTVSAWAMIGLAATAFQKSSSASALGAYWAVAWQGASRAVTSTSSSRAACHLMDMILKLKLIPYESISEIVEGMLSSIELNGPAILADSSSSLWSTLIRLRTAENPSFFSQTSDRVLHWFFSKWSPSLFPERSYSSQNSQHCDAQDVLRLIYTCLDRQTPALEGSPFMVLGSVAQAWLRARHYRGISQYLLLSDDPQLFQVELEGEYMAADSSSSRSGRRSLGSEAKVINFCVSELEKTRQRWKEWAAENPQNITPDMMRIIINLCITSSALASIGDATNARRLNKLEIVLDSIITNFTGFLSRRDCEQYKVDAVLEVCARNLINIRQLHSLDQRSFKESGVLCLSIQLSKALEDRRQSKYSFHAADDDLMEIDAGANSQMTNGAFNPAIDVPRHDLAARTDVASLRASCSAYMHFISCAAEFQSNGESSSIIPPRFVDYLTSIATSDLLHCRQFVGTLVLGPIQLTKESCQALLDRMVKDFLQTREHESSEVANGMIIEIMIGSASLWTDPDASDLDQRKLYDTAADLYEWFVQTVHKNSTNLQLGIANLFHCLLKLCPNYTQNISLPSVRTSLFSLLANSDIAVKYHITEHLPDMFNDFVLSRHDMIFEDVHTSLPNKSDWVEGIAIRLLVLSRLASTWHTLLRRCVYHVFETAGLVEHALGHATRCVSNISKAMNLENPQALFRIFSSQIIFTWLNSAKKIADIPFSAFNYSSLVELLENVEAEAVGQAIMLGDLDELNFIAGRLGLPVEEALKKSFAKAVAYSISWDTCKGSGRNKSVPSNDVRLRSYVGSDQYVQLIQSHFPRIVGFMLQTMVNEDRLDKALSKRPAFEQAGEALEEIKSISYSGNTLPQGIEPSFTAKYLLDQIERLCRRIGYDSVKFWTANTFVFVMRMLLDRIHPALGSLYACSIIRKIRILISLAGDIVFTGYPLQMTLQSLRPFLTDSQCAEDTLGIIQYLFEHGKTFLSSYLSFTTGIGLSILISLRMFLGTSQDSTTQESQHLATMSKAQSFHSWLTTYLDTYSSLVSIKAPNALHIKAFKSIVAAASEIRTKGNSVRGTAESKLLLELLDDDRSGRKLLSVPSREVAFNLLCQHFQPPASARDDILGSDEQAILFAPQVWQSCERNSISDSYLLWAARVLGRAFSARGELQDVPRKLSRKSHRAYTLESFRARDSKTAIVQALSDLLLSDDRDEVGFAEEAIRLILSRLMLSRGSADDELAEVEQMLPDYVFPALAISIPEDRGDIKAESRDTISSIAIPERRKPLSIWIRDLTIALAHVGSHDAILGSLARILLRINGFAEKLFPYIFHLVLSQELDGPRPVREAMSEAYHLWFEECESVSTPYIRILIRAVLYLRTQPVPKEVTREDRDRWLDLDYLKASEAATKCGMYETALLFAETYSAMPVRSPRRFSTAVKPKLPTSLQFEIYKNLDEPDSFYGVEQEPSLSSVLDRLDYESNGAKSLLFRGARMDSQMRQSNSISPADSRGIVKSLIMLNLNSVTHSLLSNHHFREAGNEVVSSALHTARKLEQWDIKAPETNNSEASTIFRAFQSLHYSSDTFSARKRLDKEFLATMKSFVGREKDSHPVKAPLRTLAVLTELDEIICSSDPDQLRDAWQQMQSRQQWMQGGQFEDVKLLLSCRETMFSILSSNSQLQSCLHAQTRDIRHMEVGALLSSSATFRKHGALQESLASATYLSEIVEHCKAVGLNIDAAAQNEIASALWDQGEASTSIRMRQELMEKADLARQSSSISISVLLAKLGHHMAEARLEKPEEIIKDYLIPSIKELKDQTLGREAGQVFHEFASFCDKQLQNPDAIEDMARMKILMERKAQETQEYDRLSKAAKSSREREGYRSASKRSKKWHDLDAEEFQRLRRGREEFLRQSLENYLLSLQASNDYNNDVLRVFSLWLEFSETPLANNAVRLYLSRVPSGKFAILMNQLSSRLQAEKSDFQSLLSELVFRICVNHPYHGMHQIYAGAMPLAVKDDAAKSRNTAAKQIAQMLRNDQRARSYWHAIHESNTCYHELALTKGEDHKTGREQLLEKNPVSKKLMQKVPGLKVPPATMSIEIRDNCDYSDVPKITGFKSRMTIANGLSAPKIITALASDGLPYKQLFKSGNDDLRQDAIMEQVFEQVSRLLKNHTTTRLRDLHIRTYKVLPLSARSGLMEFVPNTIPLHSYLMPAHERYYPKDWRSEQCRKEISQVSTESNEVRVKKWKQVAEHFSPVMRYFFLERFEDPDEWFEKRLAYTRTTAAISILGHVLGLGDRHCHNILLDEKSGEVVHIDLGVAFEAGRVLPVPEVVPFRLTRDLVDAMGYTGTEGVFRRCCEFTMETLREERESIMTLLNVLRYDPLVNWSLSPLKAKRMQEGQGTGQDGARGAGAGPTLDEIVDQSSKKKEDEAGEAGRALSVVEKKLAKTLSTTATVNELIQQATDVRNLAVLYSGWASYA</sequence>
<feature type="domain" description="FAT" evidence="23">
    <location>
        <begin position="1868"/>
        <end position="2471"/>
    </location>
</feature>
<dbReference type="FunFam" id="3.30.1010.10:FF:000019">
    <property type="entry name" value="Serine/threonine-protein kinase Tel1"/>
    <property type="match status" value="1"/>
</dbReference>
<dbReference type="SMART" id="SM01342">
    <property type="entry name" value="TAN"/>
    <property type="match status" value="1"/>
</dbReference>
<feature type="region of interest" description="Disordered" evidence="21">
    <location>
        <begin position="178"/>
        <end position="214"/>
    </location>
</feature>
<evidence type="ECO:0000256" key="4">
    <source>
        <dbReference type="ARBA" id="ARBA00011370"/>
    </source>
</evidence>
<dbReference type="OrthoDB" id="381190at2759"/>
<evidence type="ECO:0000256" key="13">
    <source>
        <dbReference type="ARBA" id="ARBA00022840"/>
    </source>
</evidence>
<accession>A0A8E2JYD6</accession>
<comment type="catalytic activity">
    <reaction evidence="19">
        <text>L-seryl-[protein] + ATP = O-phospho-L-seryl-[protein] + ADP + H(+)</text>
        <dbReference type="Rhea" id="RHEA:17989"/>
        <dbReference type="Rhea" id="RHEA-COMP:9863"/>
        <dbReference type="Rhea" id="RHEA-COMP:11604"/>
        <dbReference type="ChEBI" id="CHEBI:15378"/>
        <dbReference type="ChEBI" id="CHEBI:29999"/>
        <dbReference type="ChEBI" id="CHEBI:30616"/>
        <dbReference type="ChEBI" id="CHEBI:83421"/>
        <dbReference type="ChEBI" id="CHEBI:456216"/>
        <dbReference type="EC" id="2.7.11.1"/>
    </reaction>
</comment>
<dbReference type="GO" id="GO:0005634">
    <property type="term" value="C:nucleus"/>
    <property type="evidence" value="ECO:0007669"/>
    <property type="project" value="UniProtKB-SubCell"/>
</dbReference>
<dbReference type="Gene3D" id="3.30.1010.10">
    <property type="entry name" value="Phosphatidylinositol 3-kinase Catalytic Subunit, Chain A, domain 4"/>
    <property type="match status" value="1"/>
</dbReference>
<evidence type="ECO:0000256" key="11">
    <source>
        <dbReference type="ARBA" id="ARBA00022763"/>
    </source>
</evidence>
<dbReference type="PROSITE" id="PS51189">
    <property type="entry name" value="FAT"/>
    <property type="match status" value="1"/>
</dbReference>
<organism evidence="25 26">
    <name type="scientific">Glonium stellatum</name>
    <dbReference type="NCBI Taxonomy" id="574774"/>
    <lineage>
        <taxon>Eukaryota</taxon>
        <taxon>Fungi</taxon>
        <taxon>Dikarya</taxon>
        <taxon>Ascomycota</taxon>
        <taxon>Pezizomycotina</taxon>
        <taxon>Dothideomycetes</taxon>
        <taxon>Pleosporomycetidae</taxon>
        <taxon>Gloniales</taxon>
        <taxon>Gloniaceae</taxon>
        <taxon>Glonium</taxon>
    </lineage>
</organism>
<dbReference type="Pfam" id="PF02260">
    <property type="entry name" value="FATC"/>
    <property type="match status" value="1"/>
</dbReference>
<dbReference type="PROSITE" id="PS00915">
    <property type="entry name" value="PI3_4_KINASE_1"/>
    <property type="match status" value="1"/>
</dbReference>
<dbReference type="SUPFAM" id="SSF56112">
    <property type="entry name" value="Protein kinase-like (PK-like)"/>
    <property type="match status" value="1"/>
</dbReference>
<evidence type="ECO:0000256" key="8">
    <source>
        <dbReference type="ARBA" id="ARBA00022527"/>
    </source>
</evidence>
<dbReference type="GO" id="GO:0006325">
    <property type="term" value="P:chromatin organization"/>
    <property type="evidence" value="ECO:0007669"/>
    <property type="project" value="UniProtKB-KW"/>
</dbReference>
<keyword evidence="26" id="KW-1185">Reference proteome</keyword>
<evidence type="ECO:0000256" key="21">
    <source>
        <dbReference type="SAM" id="MobiDB-lite"/>
    </source>
</evidence>
<dbReference type="InterPro" id="IPR044107">
    <property type="entry name" value="PIKKc_ATM"/>
</dbReference>
<dbReference type="InterPro" id="IPR016024">
    <property type="entry name" value="ARM-type_fold"/>
</dbReference>
<dbReference type="PROSITE" id="PS00916">
    <property type="entry name" value="PI3_4_KINASE_2"/>
    <property type="match status" value="1"/>
</dbReference>
<evidence type="ECO:0000259" key="24">
    <source>
        <dbReference type="PROSITE" id="PS51190"/>
    </source>
</evidence>
<dbReference type="GO" id="GO:0006281">
    <property type="term" value="P:DNA repair"/>
    <property type="evidence" value="ECO:0007669"/>
    <property type="project" value="InterPro"/>
</dbReference>
<feature type="compositionally biased region" description="Polar residues" evidence="21">
    <location>
        <begin position="178"/>
        <end position="190"/>
    </location>
</feature>
<feature type="region of interest" description="Disordered" evidence="21">
    <location>
        <begin position="2854"/>
        <end position="2892"/>
    </location>
</feature>
<evidence type="ECO:0000256" key="7">
    <source>
        <dbReference type="ARBA" id="ARBA00022454"/>
    </source>
</evidence>
<dbReference type="InterPro" id="IPR018936">
    <property type="entry name" value="PI3/4_kinase_CS"/>
</dbReference>
<dbReference type="Proteomes" id="UP000250140">
    <property type="component" value="Unassembled WGS sequence"/>
</dbReference>
<evidence type="ECO:0000259" key="22">
    <source>
        <dbReference type="PROSITE" id="PS50290"/>
    </source>
</evidence>
<comment type="catalytic activity">
    <reaction evidence="18 20">
        <text>L-threonyl-[protein] + ATP = O-phospho-L-threonyl-[protein] + ADP + H(+)</text>
        <dbReference type="Rhea" id="RHEA:46608"/>
        <dbReference type="Rhea" id="RHEA-COMP:11060"/>
        <dbReference type="Rhea" id="RHEA-COMP:11605"/>
        <dbReference type="ChEBI" id="CHEBI:15378"/>
        <dbReference type="ChEBI" id="CHEBI:30013"/>
        <dbReference type="ChEBI" id="CHEBI:30616"/>
        <dbReference type="ChEBI" id="CHEBI:61977"/>
        <dbReference type="ChEBI" id="CHEBI:456216"/>
        <dbReference type="EC" id="2.7.11.1"/>
    </reaction>
</comment>
<feature type="domain" description="FATC" evidence="24">
    <location>
        <begin position="2906"/>
        <end position="2938"/>
    </location>
</feature>
<keyword evidence="7 20" id="KW-0158">Chromosome</keyword>
<evidence type="ECO:0000256" key="18">
    <source>
        <dbReference type="ARBA" id="ARBA00047899"/>
    </source>
</evidence>
<dbReference type="EC" id="2.7.11.1" evidence="5 20"/>
<dbReference type="InterPro" id="IPR021668">
    <property type="entry name" value="TAN"/>
</dbReference>
<dbReference type="InterPro" id="IPR014009">
    <property type="entry name" value="PIK_FAT"/>
</dbReference>
<dbReference type="GO" id="GO:0004674">
    <property type="term" value="F:protein serine/threonine kinase activity"/>
    <property type="evidence" value="ECO:0007669"/>
    <property type="project" value="UniProtKB-KW"/>
</dbReference>